<evidence type="ECO:0000313" key="3">
    <source>
        <dbReference type="Proteomes" id="UP000320333"/>
    </source>
</evidence>
<proteinExistence type="predicted"/>
<dbReference type="AlphaFoldDB" id="A0A507F8D5"/>
<reference evidence="2 3" key="1">
    <citation type="journal article" date="2019" name="Sci. Rep.">
        <title>Comparative genomics of chytrid fungi reveal insights into the obligate biotrophic and pathogenic lifestyle of Synchytrium endobioticum.</title>
        <authorList>
            <person name="van de Vossenberg B.T.L.H."/>
            <person name="Warris S."/>
            <person name="Nguyen H.D.T."/>
            <person name="van Gent-Pelzer M.P.E."/>
            <person name="Joly D.L."/>
            <person name="van de Geest H.C."/>
            <person name="Bonants P.J.M."/>
            <person name="Smith D.S."/>
            <person name="Levesque C.A."/>
            <person name="van der Lee T.A.J."/>
        </authorList>
    </citation>
    <scope>NUCLEOTIDE SEQUENCE [LARGE SCALE GENOMIC DNA]</scope>
    <source>
        <strain evidence="2 3">CBS 675.73</strain>
    </source>
</reference>
<keyword evidence="3" id="KW-1185">Reference proteome</keyword>
<dbReference type="Proteomes" id="UP000320333">
    <property type="component" value="Unassembled WGS sequence"/>
</dbReference>
<organism evidence="2 3">
    <name type="scientific">Chytriomyces confervae</name>
    <dbReference type="NCBI Taxonomy" id="246404"/>
    <lineage>
        <taxon>Eukaryota</taxon>
        <taxon>Fungi</taxon>
        <taxon>Fungi incertae sedis</taxon>
        <taxon>Chytridiomycota</taxon>
        <taxon>Chytridiomycota incertae sedis</taxon>
        <taxon>Chytridiomycetes</taxon>
        <taxon>Chytridiales</taxon>
        <taxon>Chytriomycetaceae</taxon>
        <taxon>Chytriomyces</taxon>
    </lineage>
</organism>
<evidence type="ECO:0000313" key="2">
    <source>
        <dbReference type="EMBL" id="TPX72549.1"/>
    </source>
</evidence>
<name>A0A507F8D5_9FUNG</name>
<sequence length="858" mass="95720">MAFTDLLWTHHNELVATLGNCELSLAADTNTDIPILIEEDAIMQPECQISVPDEVTLDVPNLSRLGKCADRPPLQVPATLKQCLETDSSTRLLYLSMRSVRASALVLYPHKINHHSSQLLLACNDSLEAMAKGTKQIIPESVEWFLETWNERSLSGPEDLSFRISIFAAFKKMHCIISNSVPAPANREALKAALRKAIQLEPLSDVVVALFIDTDTCIPDADLFEWGARLCLAETSDSFQDAKESAILHFSKKFKLAKFAYPNPLNEERLTQSIKHGVDRVDLTHILLSRVSTLGHLHHAISSSPELYQGQDCITEYMQIEWILQFLNKHSAALSIVTARIASEVCATVSAQIDPTRENETWQFVSADFAKKMAFVLEKNSLTEYNAANPPIATNYAVQPSKISLLLSKKTSETKEFNSKIEASSNNMFASVLSVKCGDPSSFIDPMNVISGLDDVRFQVDPSSERIILKSDAGSMERASEEVLTSTSSGSLVITRRELLWSPATLDFANPTGFTYNRNNAFRIRHSAISRFSVNKYKPLSGAAGVTIVAPSGESQNAAISDEMIPNYPSPRNGGGGTENAAEKPVVLTSSGRRMNSLAAMSADMSKLLSAVYNRNNGSSGAKDFQHMHAVVIHTRNGAFKFYPFFDGEVMQIMHALTAVTGMLPFKGSEFVQSVLTKRVEVTRRQALRQLLQEESPWIENSMDLQQIIAALISEVKPQLIVDMERLFHSCKIEGEVTKEATAMLRKAWHQTTSEQSRLKILSVVDRILDRAIMRQDDAVFATTYKWLKHLEETINAYRNPEILKLVLYLLKRAKMIQVEPLSPLPHDQCETMFDYYEDYTTLINFSEEFGVKLHVVT</sequence>
<feature type="region of interest" description="Disordered" evidence="1">
    <location>
        <begin position="563"/>
        <end position="582"/>
    </location>
</feature>
<evidence type="ECO:0000256" key="1">
    <source>
        <dbReference type="SAM" id="MobiDB-lite"/>
    </source>
</evidence>
<comment type="caution">
    <text evidence="2">The sequence shown here is derived from an EMBL/GenBank/DDBJ whole genome shotgun (WGS) entry which is preliminary data.</text>
</comment>
<protein>
    <submittedName>
        <fullName evidence="2">Uncharacterized protein</fullName>
    </submittedName>
</protein>
<accession>A0A507F8D5</accession>
<dbReference type="OrthoDB" id="2155169at2759"/>
<gene>
    <name evidence="2" type="ORF">CcCBS67573_g05768</name>
</gene>
<dbReference type="EMBL" id="QEAP01000219">
    <property type="protein sequence ID" value="TPX72549.1"/>
    <property type="molecule type" value="Genomic_DNA"/>
</dbReference>